<evidence type="ECO:0000313" key="1">
    <source>
        <dbReference type="EMBL" id="JAS32234.1"/>
    </source>
</evidence>
<organism evidence="1">
    <name type="scientific">Clastoptera arizonana</name>
    <name type="common">Arizona spittle bug</name>
    <dbReference type="NCBI Taxonomy" id="38151"/>
    <lineage>
        <taxon>Eukaryota</taxon>
        <taxon>Metazoa</taxon>
        <taxon>Ecdysozoa</taxon>
        <taxon>Arthropoda</taxon>
        <taxon>Hexapoda</taxon>
        <taxon>Insecta</taxon>
        <taxon>Pterygota</taxon>
        <taxon>Neoptera</taxon>
        <taxon>Paraneoptera</taxon>
        <taxon>Hemiptera</taxon>
        <taxon>Auchenorrhyncha</taxon>
        <taxon>Cercopoidea</taxon>
        <taxon>Clastopteridae</taxon>
        <taxon>Clastoptera</taxon>
    </lineage>
</organism>
<proteinExistence type="predicted"/>
<protein>
    <submittedName>
        <fullName evidence="1">Uncharacterized protein</fullName>
    </submittedName>
</protein>
<gene>
    <name evidence="1" type="ORF">g.2961</name>
</gene>
<name>A0A1B6E2V2_9HEMI</name>
<reference evidence="1" key="1">
    <citation type="submission" date="2015-12" db="EMBL/GenBank/DDBJ databases">
        <title>De novo transcriptome assembly of four potential Pierce s Disease insect vectors from Arizona vineyards.</title>
        <authorList>
            <person name="Tassone E.E."/>
        </authorList>
    </citation>
    <scope>NUCLEOTIDE SEQUENCE</scope>
</reference>
<accession>A0A1B6E2V2</accession>
<dbReference type="AlphaFoldDB" id="A0A1B6E2V2"/>
<sequence>QMSYILFAFKILSVFCNEDDWMEVMGFARDLERDCLLSGEQLLKELSLLSPSTNISEKRREYFKYTFLSEYFRLDFILTKLKEIKYDEKKELSILKKIMVLLRNLGQGLMFDDILTIRMKTELVMEQIFIMNKVFKLDSLFGYVFRGLVERYWFQPENSTNYLQF</sequence>
<dbReference type="EMBL" id="GEDC01005064">
    <property type="protein sequence ID" value="JAS32234.1"/>
    <property type="molecule type" value="Transcribed_RNA"/>
</dbReference>
<feature type="non-terminal residue" evidence="1">
    <location>
        <position position="1"/>
    </location>
</feature>